<evidence type="ECO:0000256" key="1">
    <source>
        <dbReference type="SAM" id="MobiDB-lite"/>
    </source>
</evidence>
<organism evidence="3 4">
    <name type="scientific">Microbacterium dauci</name>
    <dbReference type="NCBI Taxonomy" id="3048008"/>
    <lineage>
        <taxon>Bacteria</taxon>
        <taxon>Bacillati</taxon>
        <taxon>Actinomycetota</taxon>
        <taxon>Actinomycetes</taxon>
        <taxon>Micrococcales</taxon>
        <taxon>Microbacteriaceae</taxon>
        <taxon>Microbacterium</taxon>
    </lineage>
</organism>
<gene>
    <name evidence="3" type="ORF">QNI14_08545</name>
</gene>
<evidence type="ECO:0000256" key="2">
    <source>
        <dbReference type="SAM" id="Phobius"/>
    </source>
</evidence>
<feature type="compositionally biased region" description="Acidic residues" evidence="1">
    <location>
        <begin position="337"/>
        <end position="349"/>
    </location>
</feature>
<keyword evidence="2" id="KW-0812">Transmembrane</keyword>
<accession>A0ABT6ZEB0</accession>
<evidence type="ECO:0000313" key="3">
    <source>
        <dbReference type="EMBL" id="MDJ1114501.1"/>
    </source>
</evidence>
<comment type="caution">
    <text evidence="3">The sequence shown here is derived from an EMBL/GenBank/DDBJ whole genome shotgun (WGS) entry which is preliminary data.</text>
</comment>
<sequence length="361" mass="37555">MGADADRDLQRIIDGHVSGPREHVAIASSSAKTRPIRRTRDPLHIALAAAAVVVSVGVTALAVERSLSDAPLRAAEAELLERQASVSNRVATFDRAVVAADERLTALDAQLTRLRAVRAELSDEIAARADRRFATVLTEVSDRAAAVRLPEAGDHAFDEDPASLETIARALDDARRAGADLTEKHAELDAAVAEIGDLEAAVLAAADAYATVIGAMAPTLDAELTLLTDEQRADVAEALTELAASVRAGTADEQGAQNALRVVAAARAEQERLLLEAEGTDDSLPPVFVPPGGETPAPDPTTPAPDPTTPAPDPTTPAPDPTTPAPDPEPTTPAPDPDPEPEPEPEPPAEPDPGIPFIPLP</sequence>
<keyword evidence="2" id="KW-1133">Transmembrane helix</keyword>
<name>A0ABT6ZEB0_9MICO</name>
<dbReference type="RefSeq" id="WP_283716122.1">
    <property type="nucleotide sequence ID" value="NZ_JASJND010000005.1"/>
</dbReference>
<proteinExistence type="predicted"/>
<protein>
    <submittedName>
        <fullName evidence="3">Uncharacterized protein</fullName>
    </submittedName>
</protein>
<feature type="compositionally biased region" description="Pro residues" evidence="1">
    <location>
        <begin position="297"/>
        <end position="336"/>
    </location>
</feature>
<dbReference type="EMBL" id="JASJND010000005">
    <property type="protein sequence ID" value="MDJ1114501.1"/>
    <property type="molecule type" value="Genomic_DNA"/>
</dbReference>
<feature type="compositionally biased region" description="Pro residues" evidence="1">
    <location>
        <begin position="350"/>
        <end position="361"/>
    </location>
</feature>
<evidence type="ECO:0000313" key="4">
    <source>
        <dbReference type="Proteomes" id="UP001321481"/>
    </source>
</evidence>
<feature type="region of interest" description="Disordered" evidence="1">
    <location>
        <begin position="276"/>
        <end position="361"/>
    </location>
</feature>
<keyword evidence="2" id="KW-0472">Membrane</keyword>
<feature type="transmembrane region" description="Helical" evidence="2">
    <location>
        <begin position="43"/>
        <end position="63"/>
    </location>
</feature>
<dbReference type="PRINTS" id="PR01217">
    <property type="entry name" value="PRICHEXTENSN"/>
</dbReference>
<dbReference type="Proteomes" id="UP001321481">
    <property type="component" value="Unassembled WGS sequence"/>
</dbReference>
<reference evidence="3 4" key="1">
    <citation type="submission" date="2023-05" db="EMBL/GenBank/DDBJ databases">
        <title>Microbacterium dauci sp.nov., Isolated from Carrot Rhizosphere Soil.</title>
        <authorList>
            <person name="Xiao Z."/>
            <person name="Zheng J."/>
        </authorList>
    </citation>
    <scope>NUCLEOTIDE SEQUENCE [LARGE SCALE GENOMIC DNA]</scope>
    <source>
        <strain evidence="3 4">LX3-4</strain>
    </source>
</reference>
<keyword evidence="4" id="KW-1185">Reference proteome</keyword>